<dbReference type="GO" id="GO:0005975">
    <property type="term" value="P:carbohydrate metabolic process"/>
    <property type="evidence" value="ECO:0007669"/>
    <property type="project" value="InterPro"/>
</dbReference>
<dbReference type="GO" id="GO:0016861">
    <property type="term" value="F:intramolecular oxidoreductase activity, interconverting aldoses and ketoses"/>
    <property type="evidence" value="ECO:0007669"/>
    <property type="project" value="UniProtKB-ARBA"/>
</dbReference>
<protein>
    <recommendedName>
        <fullName evidence="4">Ribose-5-phosphate isomerase</fullName>
    </recommendedName>
</protein>
<dbReference type="Gene3D" id="3.40.1400.10">
    <property type="entry name" value="Sugar-phosphate isomerase, RpiB/LacA/LacB"/>
    <property type="match status" value="1"/>
</dbReference>
<evidence type="ECO:0000256" key="1">
    <source>
        <dbReference type="ARBA" id="ARBA00008754"/>
    </source>
</evidence>
<dbReference type="Pfam" id="PF02502">
    <property type="entry name" value="LacAB_rpiB"/>
    <property type="match status" value="1"/>
</dbReference>
<comment type="similarity">
    <text evidence="1">Belongs to the LacAB/RpiB family.</text>
</comment>
<dbReference type="InterPro" id="IPR003500">
    <property type="entry name" value="RpiB_LacA_LacB"/>
</dbReference>
<dbReference type="SUPFAM" id="SSF89623">
    <property type="entry name" value="Ribose/Galactose isomerase RpiB/AlsB"/>
    <property type="match status" value="1"/>
</dbReference>
<evidence type="ECO:0000313" key="2">
    <source>
        <dbReference type="EMBL" id="OGD94938.1"/>
    </source>
</evidence>
<reference evidence="2 3" key="1">
    <citation type="journal article" date="2016" name="Nat. Commun.">
        <title>Thousands of microbial genomes shed light on interconnected biogeochemical processes in an aquifer system.</title>
        <authorList>
            <person name="Anantharaman K."/>
            <person name="Brown C.T."/>
            <person name="Hug L.A."/>
            <person name="Sharon I."/>
            <person name="Castelle C.J."/>
            <person name="Probst A.J."/>
            <person name="Thomas B.C."/>
            <person name="Singh A."/>
            <person name="Wilkins M.J."/>
            <person name="Karaoz U."/>
            <person name="Brodie E.L."/>
            <person name="Williams K.H."/>
            <person name="Hubbard S.S."/>
            <person name="Banfield J.F."/>
        </authorList>
    </citation>
    <scope>NUCLEOTIDE SEQUENCE [LARGE SCALE GENOMIC DNA]</scope>
</reference>
<gene>
    <name evidence="2" type="ORF">A3A48_03415</name>
</gene>
<dbReference type="EMBL" id="MFBN01000034">
    <property type="protein sequence ID" value="OGD94938.1"/>
    <property type="molecule type" value="Genomic_DNA"/>
</dbReference>
<name>A0A1F5GSW3_9BACT</name>
<organism evidence="2 3">
    <name type="scientific">Candidatus Curtissbacteria bacterium RIFCSPLOWO2_01_FULL_37_9</name>
    <dbReference type="NCBI Taxonomy" id="1797724"/>
    <lineage>
        <taxon>Bacteria</taxon>
        <taxon>Candidatus Curtissiibacteriota</taxon>
    </lineage>
</organism>
<accession>A0A1F5GSW3</accession>
<dbReference type="STRING" id="1797724.A3A48_03415"/>
<proteinExistence type="inferred from homology"/>
<comment type="caution">
    <text evidence="2">The sequence shown here is derived from an EMBL/GenBank/DDBJ whole genome shotgun (WGS) entry which is preliminary data.</text>
</comment>
<dbReference type="AlphaFoldDB" id="A0A1F5GSW3"/>
<sequence length="63" mass="7466">MIYFWDAETAKLARKWNNANVICMSLRSTSEEEAEKMINAFFSTKFDEEDLNEAHKLDSLFRE</sequence>
<dbReference type="Proteomes" id="UP000178336">
    <property type="component" value="Unassembled WGS sequence"/>
</dbReference>
<evidence type="ECO:0000313" key="3">
    <source>
        <dbReference type="Proteomes" id="UP000178336"/>
    </source>
</evidence>
<dbReference type="InterPro" id="IPR036569">
    <property type="entry name" value="RpiB_LacA_LacB_sf"/>
</dbReference>
<evidence type="ECO:0008006" key="4">
    <source>
        <dbReference type="Google" id="ProtNLM"/>
    </source>
</evidence>